<comment type="function">
    <text evidence="2">Might act as an E3 ubiquitin-protein ligase, or as part of E3 complex, which accepts ubiquitin from specific E2 ubiquitin-conjugating enzymes and then transfers it to substrates.</text>
</comment>
<evidence type="ECO:0000256" key="12">
    <source>
        <dbReference type="ARBA" id="ARBA00023054"/>
    </source>
</evidence>
<comment type="catalytic activity">
    <reaction evidence="1">
        <text>[E2 ubiquitin-conjugating enzyme]-S-ubiquitinyl-L-cysteine + [acceptor protein]-L-lysine = [E2 ubiquitin-conjugating enzyme]-L-cysteine + [acceptor protein]-N(6)-ubiquitinyl-L-lysine.</text>
        <dbReference type="EC" id="2.3.2.31"/>
    </reaction>
</comment>
<comment type="caution">
    <text evidence="17">The sequence shown here is derived from an EMBL/GenBank/DDBJ whole genome shotgun (WGS) entry which is preliminary data.</text>
</comment>
<dbReference type="InterPro" id="IPR047564">
    <property type="entry name" value="Rcat_RBR_ANKIB1"/>
</dbReference>
<name>V8P3Y6_OPHHA</name>
<dbReference type="FunFam" id="1.25.40.20:FF:000040">
    <property type="entry name" value="RBR-type E3 ubiquitin transferase"/>
    <property type="match status" value="1"/>
</dbReference>
<gene>
    <name evidence="17" type="primary">ANKIB1</name>
    <name evidence="17" type="ORF">L345_05618</name>
</gene>
<feature type="region of interest" description="Disordered" evidence="15">
    <location>
        <begin position="721"/>
        <end position="839"/>
    </location>
</feature>
<feature type="compositionally biased region" description="Basic and acidic residues" evidence="15">
    <location>
        <begin position="776"/>
        <end position="790"/>
    </location>
</feature>
<keyword evidence="8" id="KW-0863">Zinc-finger</keyword>
<dbReference type="InterPro" id="IPR036770">
    <property type="entry name" value="Ankyrin_rpt-contain_sf"/>
</dbReference>
<keyword evidence="12 14" id="KW-0175">Coiled coil</keyword>
<dbReference type="FunFam" id="1.20.120.1750:FF:000003">
    <property type="entry name" value="RBR-type E3 ubiquitin transferase"/>
    <property type="match status" value="1"/>
</dbReference>
<dbReference type="FunFam" id="3.30.40.10:FF:000129">
    <property type="entry name" value="RBR-type E3 ubiquitin transferase"/>
    <property type="match status" value="1"/>
</dbReference>
<dbReference type="InterPro" id="IPR013083">
    <property type="entry name" value="Znf_RING/FYVE/PHD"/>
</dbReference>
<keyword evidence="5" id="KW-0808">Transferase</keyword>
<keyword evidence="11" id="KW-0040">ANK repeat</keyword>
<dbReference type="InterPro" id="IPR045840">
    <property type="entry name" value="Ariadne"/>
</dbReference>
<dbReference type="Pfam" id="PF22191">
    <property type="entry name" value="IBR_1"/>
    <property type="match status" value="1"/>
</dbReference>
<evidence type="ECO:0000313" key="18">
    <source>
        <dbReference type="Proteomes" id="UP000018936"/>
    </source>
</evidence>
<dbReference type="GO" id="GO:0008270">
    <property type="term" value="F:zinc ion binding"/>
    <property type="evidence" value="ECO:0007669"/>
    <property type="project" value="UniProtKB-KW"/>
</dbReference>
<dbReference type="Pfam" id="PF19422">
    <property type="entry name" value="Ariadne"/>
    <property type="match status" value="1"/>
</dbReference>
<dbReference type="AlphaFoldDB" id="V8P3Y6"/>
<dbReference type="GO" id="GO:0061630">
    <property type="term" value="F:ubiquitin protein ligase activity"/>
    <property type="evidence" value="ECO:0007669"/>
    <property type="project" value="UniProtKB-EC"/>
</dbReference>
<sequence>MGNTTTKFRKALINGDENLACQIYESNPQLKESLDPNISYGEPYQHNTPLHYAARHGMNRILGTFLFVRDGNPNKRNVHNETSMHLLCMGPQIMISDGALQPRLTRPFEDDFRRADCLQMILKWKGAKLDQGEYERAAIDALLVKHGGDLFAENENKDTPCDCAEKQHHKELALNLESQMVFSRDPEAESIEAEYAALDKKEPYEGLRPQDLRKLKDMLIVESADMLQAPLFTAEALLRAHDWDREKLLEAWMTNPENCCQRSGVQMPTPPPSGYNAWDTLPSPRTPRTTHPVDMPCGHEFCRACWEAFLNMKIQEGEAHNIFCPAYDCFQLVPVEIIESVVSKEMDKRYLQFDIKAFVENNPSIKWCPTPACERAVRLTRQGSNTTGSETLSFPLLRAPAVDCGKGHLFCWECLGEAHEPCDCETWKNWLQKITEMKPEELVGVSEAYEDAANCLWLLTNSKPCANCKSPIQKNEGCNHMQCAKCKYDFCWICLEEWKKHSSSTGGYYRCTRYEVIQHVEEQSKEMTAEAEKKHKRFQELDRFMHYYTRFKNHELSYQLEQRLLKTAKEKMEQLSRALAEGSCPDTTFIEDAVQELLKTRRILKCSYPYGFFLEPKSTKKEIFELMQTDLEMVTEDLAQKVNRPYLRTPRHKIIRAACLVQQKRQEFLASVARGVAPADSPEAPRRSFAGGTWDWEYLGFASPEEYAEFQYRRRHRQRRRGDMQSLLSNAPDPDDPSESTLEADDDSQQPSTEERLMDQPQVRQDLLEENTPSEDAVKNEGRSTQREEGAAAGDISYGETVPQSEDTSGDTSSQIVNSDVSRQTSKTSAEWAEHVHLV</sequence>
<dbReference type="GO" id="GO:0016567">
    <property type="term" value="P:protein ubiquitination"/>
    <property type="evidence" value="ECO:0007669"/>
    <property type="project" value="InterPro"/>
</dbReference>
<dbReference type="EMBL" id="AZIM01000986">
    <property type="protein sequence ID" value="ETE68582.1"/>
    <property type="molecule type" value="Genomic_DNA"/>
</dbReference>
<keyword evidence="7" id="KW-0677">Repeat</keyword>
<evidence type="ECO:0000256" key="13">
    <source>
        <dbReference type="ARBA" id="ARBA00069741"/>
    </source>
</evidence>
<accession>V8P3Y6</accession>
<dbReference type="EC" id="2.3.2.31" evidence="4"/>
<dbReference type="Gene3D" id="3.30.40.10">
    <property type="entry name" value="Zinc/RING finger domain, C3HC4 (zinc finger)"/>
    <property type="match status" value="1"/>
</dbReference>
<evidence type="ECO:0000256" key="14">
    <source>
        <dbReference type="SAM" id="Coils"/>
    </source>
</evidence>
<keyword evidence="18" id="KW-1185">Reference proteome</keyword>
<evidence type="ECO:0000256" key="2">
    <source>
        <dbReference type="ARBA" id="ARBA00003976"/>
    </source>
</evidence>
<evidence type="ECO:0000256" key="5">
    <source>
        <dbReference type="ARBA" id="ARBA00022679"/>
    </source>
</evidence>
<dbReference type="Proteomes" id="UP000018936">
    <property type="component" value="Unassembled WGS sequence"/>
</dbReference>
<protein>
    <recommendedName>
        <fullName evidence="13">Ankyrin repeat and IBR domain-containing protein 1</fullName>
        <ecNumber evidence="4">2.3.2.31</ecNumber>
    </recommendedName>
</protein>
<feature type="coiled-coil region" evidence="14">
    <location>
        <begin position="517"/>
        <end position="578"/>
    </location>
</feature>
<evidence type="ECO:0000256" key="10">
    <source>
        <dbReference type="ARBA" id="ARBA00022833"/>
    </source>
</evidence>
<dbReference type="InterPro" id="IPR031127">
    <property type="entry name" value="E3_UB_ligase_RBR"/>
</dbReference>
<evidence type="ECO:0000259" key="16">
    <source>
        <dbReference type="PROSITE" id="PS51873"/>
    </source>
</evidence>
<evidence type="ECO:0000313" key="17">
    <source>
        <dbReference type="EMBL" id="ETE68582.1"/>
    </source>
</evidence>
<dbReference type="InterPro" id="IPR044066">
    <property type="entry name" value="TRIAD_supradom"/>
</dbReference>
<comment type="similarity">
    <text evidence="3">Belongs to the RBR family.</text>
</comment>
<reference evidence="17 18" key="1">
    <citation type="journal article" date="2013" name="Proc. Natl. Acad. Sci. U.S.A.">
        <title>The king cobra genome reveals dynamic gene evolution and adaptation in the snake venom system.</title>
        <authorList>
            <person name="Vonk F.J."/>
            <person name="Casewell N.R."/>
            <person name="Henkel C.V."/>
            <person name="Heimberg A.M."/>
            <person name="Jansen H.J."/>
            <person name="McCleary R.J."/>
            <person name="Kerkkamp H.M."/>
            <person name="Vos R.A."/>
            <person name="Guerreiro I."/>
            <person name="Calvete J.J."/>
            <person name="Wuster W."/>
            <person name="Woods A.E."/>
            <person name="Logan J.M."/>
            <person name="Harrison R.A."/>
            <person name="Castoe T.A."/>
            <person name="de Koning A.P."/>
            <person name="Pollock D.D."/>
            <person name="Yandell M."/>
            <person name="Calderon D."/>
            <person name="Renjifo C."/>
            <person name="Currier R.B."/>
            <person name="Salgado D."/>
            <person name="Pla D."/>
            <person name="Sanz L."/>
            <person name="Hyder A.S."/>
            <person name="Ribeiro J.M."/>
            <person name="Arntzen J.W."/>
            <person name="van den Thillart G.E."/>
            <person name="Boetzer M."/>
            <person name="Pirovano W."/>
            <person name="Dirks R.P."/>
            <person name="Spaink H.P."/>
            <person name="Duboule D."/>
            <person name="McGlinn E."/>
            <person name="Kini R.M."/>
            <person name="Richardson M.K."/>
        </authorList>
    </citation>
    <scope>NUCLEOTIDE SEQUENCE</scope>
    <source>
        <tissue evidence="17">Blood</tissue>
    </source>
</reference>
<dbReference type="PROSITE" id="PS51873">
    <property type="entry name" value="TRIAD"/>
    <property type="match status" value="1"/>
</dbReference>
<keyword evidence="9" id="KW-0833">Ubl conjugation pathway</keyword>
<dbReference type="CDD" id="cd20361">
    <property type="entry name" value="Rcat_RBR_ANKIB1"/>
    <property type="match status" value="1"/>
</dbReference>
<keyword evidence="10" id="KW-0862">Zinc</keyword>
<evidence type="ECO:0000256" key="7">
    <source>
        <dbReference type="ARBA" id="ARBA00022737"/>
    </source>
</evidence>
<dbReference type="InterPro" id="IPR002867">
    <property type="entry name" value="IBR_dom"/>
</dbReference>
<dbReference type="SUPFAM" id="SSF57850">
    <property type="entry name" value="RING/U-box"/>
    <property type="match status" value="3"/>
</dbReference>
<evidence type="ECO:0000256" key="9">
    <source>
        <dbReference type="ARBA" id="ARBA00022786"/>
    </source>
</evidence>
<organism evidence="17 18">
    <name type="scientific">Ophiophagus hannah</name>
    <name type="common">King cobra</name>
    <name type="synonym">Naja hannah</name>
    <dbReference type="NCBI Taxonomy" id="8665"/>
    <lineage>
        <taxon>Eukaryota</taxon>
        <taxon>Metazoa</taxon>
        <taxon>Chordata</taxon>
        <taxon>Craniata</taxon>
        <taxon>Vertebrata</taxon>
        <taxon>Euteleostomi</taxon>
        <taxon>Lepidosauria</taxon>
        <taxon>Squamata</taxon>
        <taxon>Bifurcata</taxon>
        <taxon>Unidentata</taxon>
        <taxon>Episquamata</taxon>
        <taxon>Toxicofera</taxon>
        <taxon>Serpentes</taxon>
        <taxon>Colubroidea</taxon>
        <taxon>Elapidae</taxon>
        <taxon>Elapinae</taxon>
        <taxon>Ophiophagus</taxon>
    </lineage>
</organism>
<feature type="non-terminal residue" evidence="17">
    <location>
        <position position="1"/>
    </location>
</feature>
<evidence type="ECO:0000256" key="8">
    <source>
        <dbReference type="ARBA" id="ARBA00022771"/>
    </source>
</evidence>
<dbReference type="Gene3D" id="1.20.120.1750">
    <property type="match status" value="1"/>
</dbReference>
<dbReference type="PANTHER" id="PTHR11685">
    <property type="entry name" value="RBR FAMILY RING FINGER AND IBR DOMAIN-CONTAINING"/>
    <property type="match status" value="1"/>
</dbReference>
<feature type="compositionally biased region" description="Polar residues" evidence="15">
    <location>
        <begin position="802"/>
        <end position="829"/>
    </location>
</feature>
<evidence type="ECO:0000256" key="6">
    <source>
        <dbReference type="ARBA" id="ARBA00022723"/>
    </source>
</evidence>
<keyword evidence="6" id="KW-0479">Metal-binding</keyword>
<evidence type="ECO:0000256" key="15">
    <source>
        <dbReference type="SAM" id="MobiDB-lite"/>
    </source>
</evidence>
<evidence type="ECO:0000256" key="11">
    <source>
        <dbReference type="ARBA" id="ARBA00023043"/>
    </source>
</evidence>
<dbReference type="Gene3D" id="1.25.40.20">
    <property type="entry name" value="Ankyrin repeat-containing domain"/>
    <property type="match status" value="1"/>
</dbReference>
<evidence type="ECO:0000256" key="1">
    <source>
        <dbReference type="ARBA" id="ARBA00001798"/>
    </source>
</evidence>
<dbReference type="CDD" id="cd20346">
    <property type="entry name" value="BRcat_RBR_ANKIB1"/>
    <property type="match status" value="1"/>
</dbReference>
<evidence type="ECO:0000256" key="4">
    <source>
        <dbReference type="ARBA" id="ARBA00012251"/>
    </source>
</evidence>
<dbReference type="SMART" id="SM00647">
    <property type="entry name" value="IBR"/>
    <property type="match status" value="2"/>
</dbReference>
<dbReference type="OrthoDB" id="69641at2759"/>
<dbReference type="Pfam" id="PF01485">
    <property type="entry name" value="IBR"/>
    <property type="match status" value="1"/>
</dbReference>
<feature type="compositionally biased region" description="Acidic residues" evidence="15">
    <location>
        <begin position="733"/>
        <end position="748"/>
    </location>
</feature>
<feature type="domain" description="RING-type" evidence="16">
    <location>
        <begin position="269"/>
        <end position="515"/>
    </location>
</feature>
<dbReference type="SUPFAM" id="SSF48403">
    <property type="entry name" value="Ankyrin repeat"/>
    <property type="match status" value="1"/>
</dbReference>
<evidence type="ECO:0000256" key="3">
    <source>
        <dbReference type="ARBA" id="ARBA00008278"/>
    </source>
</evidence>
<proteinExistence type="inferred from homology"/>